<dbReference type="GO" id="GO:0000976">
    <property type="term" value="F:transcription cis-regulatory region binding"/>
    <property type="evidence" value="ECO:0007669"/>
    <property type="project" value="TreeGrafter"/>
</dbReference>
<dbReference type="EMBL" id="CP001681">
    <property type="protein sequence ID" value="ACU03235.1"/>
    <property type="molecule type" value="Genomic_DNA"/>
</dbReference>
<evidence type="ECO:0000313" key="5">
    <source>
        <dbReference type="EMBL" id="ACU03235.1"/>
    </source>
</evidence>
<evidence type="ECO:0000313" key="6">
    <source>
        <dbReference type="Proteomes" id="UP000000852"/>
    </source>
</evidence>
<dbReference type="CDD" id="cd01392">
    <property type="entry name" value="HTH_LacI"/>
    <property type="match status" value="1"/>
</dbReference>
<keyword evidence="6" id="KW-1185">Reference proteome</keyword>
<organism evidence="5 6">
    <name type="scientific">Pedobacter heparinus (strain ATCC 13125 / DSM 2366 / CIP 104194 / JCM 7457 / NBRC 12017 / NCIMB 9290 / NRRL B-14731 / HIM 762-3)</name>
    <dbReference type="NCBI Taxonomy" id="485917"/>
    <lineage>
        <taxon>Bacteria</taxon>
        <taxon>Pseudomonadati</taxon>
        <taxon>Bacteroidota</taxon>
        <taxon>Sphingobacteriia</taxon>
        <taxon>Sphingobacteriales</taxon>
        <taxon>Sphingobacteriaceae</taxon>
        <taxon>Pedobacter</taxon>
    </lineage>
</organism>
<sequence length="341" mass="38043">MKQQQVTIKDIALEVGMSTSTVSRALSDHEHISEETKARVNEAVQKLGYRYNALAAALRNSKSNTIGLIVPRISMFFQAAVITAIQNTLHKYGYSVIICQSNEDPEQEKKLVSLLHASRVEGIIVSCSIKTEDFSHFDDSVGSEIPIIFYDRVPNNYPAHKIKGDEYHGAYLSTVHLIEQGCKHIAHIGGPLSCNQYQERFDGYKDALKKHNMPFDSSMTFFHELNKENAMNTCDLIFKRDQVPDGIFASNDTTALAIIEFAKKNNLAIPGALKIVGYSNDNRTDISYPTVTSVEQFPHEMGEQAANLMMDLIQKRVNPGRSFISLTTPVELVKRASSAVK</sequence>
<dbReference type="SMART" id="SM00354">
    <property type="entry name" value="HTH_LACI"/>
    <property type="match status" value="1"/>
</dbReference>
<evidence type="ECO:0000256" key="3">
    <source>
        <dbReference type="ARBA" id="ARBA00023163"/>
    </source>
</evidence>
<dbReference type="InterPro" id="IPR028082">
    <property type="entry name" value="Peripla_BP_I"/>
</dbReference>
<dbReference type="OrthoDB" id="9803256at2"/>
<proteinExistence type="predicted"/>
<dbReference type="PROSITE" id="PS50932">
    <property type="entry name" value="HTH_LACI_2"/>
    <property type="match status" value="1"/>
</dbReference>
<dbReference type="Pfam" id="PF00356">
    <property type="entry name" value="LacI"/>
    <property type="match status" value="1"/>
</dbReference>
<dbReference type="AlphaFoldDB" id="C6Y322"/>
<reference evidence="5 6" key="1">
    <citation type="journal article" date="2009" name="Stand. Genomic Sci.">
        <title>Complete genome sequence of Pedobacter heparinus type strain (HIM 762-3).</title>
        <authorList>
            <person name="Han C."/>
            <person name="Spring S."/>
            <person name="Lapidus A."/>
            <person name="Del Rio T.G."/>
            <person name="Tice H."/>
            <person name="Copeland A."/>
            <person name="Cheng J.F."/>
            <person name="Lucas S."/>
            <person name="Chen F."/>
            <person name="Nolan M."/>
            <person name="Bruce D."/>
            <person name="Goodwin L."/>
            <person name="Pitluck S."/>
            <person name="Ivanova N."/>
            <person name="Mavromatis K."/>
            <person name="Mikhailova N."/>
            <person name="Pati A."/>
            <person name="Chen A."/>
            <person name="Palaniappan K."/>
            <person name="Land M."/>
            <person name="Hauser L."/>
            <person name="Chang Y.J."/>
            <person name="Jeffries C.C."/>
            <person name="Saunders E."/>
            <person name="Chertkov O."/>
            <person name="Brettin T."/>
            <person name="Goker M."/>
            <person name="Rohde M."/>
            <person name="Bristow J."/>
            <person name="Eisen J.A."/>
            <person name="Markowitz V."/>
            <person name="Hugenholtz P."/>
            <person name="Kyrpides N.C."/>
            <person name="Klenk H.P."/>
            <person name="Detter J.C."/>
        </authorList>
    </citation>
    <scope>NUCLEOTIDE SEQUENCE [LARGE SCALE GENOMIC DNA]</scope>
    <source>
        <strain evidence="6">ATCC 13125 / DSM 2366 / CIP 104194 / JCM 7457 / NBRC 12017 / NCIMB 9290 / NRRL B-14731 / HIM 762-3</strain>
    </source>
</reference>
<dbReference type="GO" id="GO:0003700">
    <property type="term" value="F:DNA-binding transcription factor activity"/>
    <property type="evidence" value="ECO:0007669"/>
    <property type="project" value="TreeGrafter"/>
</dbReference>
<keyword evidence="2" id="KW-0238">DNA-binding</keyword>
<dbReference type="InterPro" id="IPR010982">
    <property type="entry name" value="Lambda_DNA-bd_dom_sf"/>
</dbReference>
<protein>
    <submittedName>
        <fullName evidence="5">Periplasmic binding protein/LacI transcriptional regulator</fullName>
    </submittedName>
</protein>
<dbReference type="STRING" id="485917.Phep_1014"/>
<evidence type="ECO:0000259" key="4">
    <source>
        <dbReference type="PROSITE" id="PS50932"/>
    </source>
</evidence>
<dbReference type="Pfam" id="PF13377">
    <property type="entry name" value="Peripla_BP_3"/>
    <property type="match status" value="1"/>
</dbReference>
<evidence type="ECO:0000256" key="2">
    <source>
        <dbReference type="ARBA" id="ARBA00023125"/>
    </source>
</evidence>
<name>C6Y322_PEDHD</name>
<dbReference type="Proteomes" id="UP000000852">
    <property type="component" value="Chromosome"/>
</dbReference>
<feature type="domain" description="HTH lacI-type" evidence="4">
    <location>
        <begin position="6"/>
        <end position="60"/>
    </location>
</feature>
<dbReference type="RefSeq" id="WP_012781179.1">
    <property type="nucleotide sequence ID" value="NC_013061.1"/>
</dbReference>
<dbReference type="CDD" id="cd06267">
    <property type="entry name" value="PBP1_LacI_sugar_binding-like"/>
    <property type="match status" value="1"/>
</dbReference>
<keyword evidence="3" id="KW-0804">Transcription</keyword>
<dbReference type="Gene3D" id="3.40.50.2300">
    <property type="match status" value="2"/>
</dbReference>
<dbReference type="KEGG" id="phe:Phep_1014"/>
<dbReference type="InterPro" id="IPR000843">
    <property type="entry name" value="HTH_LacI"/>
</dbReference>
<dbReference type="InterPro" id="IPR046335">
    <property type="entry name" value="LacI/GalR-like_sensor"/>
</dbReference>
<accession>C6Y322</accession>
<dbReference type="eggNOG" id="COG1609">
    <property type="taxonomic scope" value="Bacteria"/>
</dbReference>
<dbReference type="PANTHER" id="PTHR30146">
    <property type="entry name" value="LACI-RELATED TRANSCRIPTIONAL REPRESSOR"/>
    <property type="match status" value="1"/>
</dbReference>
<dbReference type="SUPFAM" id="SSF53822">
    <property type="entry name" value="Periplasmic binding protein-like I"/>
    <property type="match status" value="1"/>
</dbReference>
<dbReference type="PANTHER" id="PTHR30146:SF109">
    <property type="entry name" value="HTH-TYPE TRANSCRIPTIONAL REGULATOR GALS"/>
    <property type="match status" value="1"/>
</dbReference>
<dbReference type="HOGENOM" id="CLU_037628_6_0_10"/>
<gene>
    <name evidence="5" type="ordered locus">Phep_1014</name>
</gene>
<evidence type="ECO:0000256" key="1">
    <source>
        <dbReference type="ARBA" id="ARBA00023015"/>
    </source>
</evidence>
<keyword evidence="1" id="KW-0805">Transcription regulation</keyword>
<dbReference type="Gene3D" id="1.10.260.40">
    <property type="entry name" value="lambda repressor-like DNA-binding domains"/>
    <property type="match status" value="1"/>
</dbReference>
<dbReference type="SUPFAM" id="SSF47413">
    <property type="entry name" value="lambda repressor-like DNA-binding domains"/>
    <property type="match status" value="1"/>
</dbReference>